<sequence>MTSLDTTPRSGADTFARYAMVAGAFLSPLLIALALLLSPIPIGVEGEPYVQEFAAAVDSYPTSAWLGALSAVLLVPGLLGAARVARSGKPVLGLAGLILAFTLALPTGNSDDVIYAALKSGVDQATTVRLLDAYENALPTSVLGASFFLGLIGAVLLGIAVLLGRSAPVWAGATLAVAPILIPVAWFAGLPTIAAVIPWALFAIGLGGVTLPLLGDRRR</sequence>
<keyword evidence="1" id="KW-1133">Transmembrane helix</keyword>
<feature type="transmembrane region" description="Helical" evidence="1">
    <location>
        <begin position="169"/>
        <end position="187"/>
    </location>
</feature>
<feature type="transmembrane region" description="Helical" evidence="1">
    <location>
        <begin position="64"/>
        <end position="84"/>
    </location>
</feature>
<gene>
    <name evidence="2" type="ORF">Aph01nite_27580</name>
</gene>
<feature type="transmembrane region" description="Helical" evidence="1">
    <location>
        <begin position="142"/>
        <end position="162"/>
    </location>
</feature>
<evidence type="ECO:0000313" key="2">
    <source>
        <dbReference type="EMBL" id="GIH24448.1"/>
    </source>
</evidence>
<dbReference type="RefSeq" id="WP_204041209.1">
    <property type="nucleotide sequence ID" value="NZ_BOOA01000018.1"/>
</dbReference>
<evidence type="ECO:0000313" key="3">
    <source>
        <dbReference type="Proteomes" id="UP000640052"/>
    </source>
</evidence>
<keyword evidence="1" id="KW-0472">Membrane</keyword>
<dbReference type="AlphaFoldDB" id="A0A919QBP3"/>
<comment type="caution">
    <text evidence="2">The sequence shown here is derived from an EMBL/GenBank/DDBJ whole genome shotgun (WGS) entry which is preliminary data.</text>
</comment>
<protein>
    <recommendedName>
        <fullName evidence="4">DUF4386 family protein</fullName>
    </recommendedName>
</protein>
<reference evidence="2" key="1">
    <citation type="submission" date="2021-01" db="EMBL/GenBank/DDBJ databases">
        <title>Whole genome shotgun sequence of Acrocarpospora phusangensis NBRC 108782.</title>
        <authorList>
            <person name="Komaki H."/>
            <person name="Tamura T."/>
        </authorList>
    </citation>
    <scope>NUCLEOTIDE SEQUENCE</scope>
    <source>
        <strain evidence="2">NBRC 108782</strain>
    </source>
</reference>
<accession>A0A919QBP3</accession>
<evidence type="ECO:0008006" key="4">
    <source>
        <dbReference type="Google" id="ProtNLM"/>
    </source>
</evidence>
<proteinExistence type="predicted"/>
<feature type="transmembrane region" description="Helical" evidence="1">
    <location>
        <begin position="91"/>
        <end position="108"/>
    </location>
</feature>
<feature type="transmembrane region" description="Helical" evidence="1">
    <location>
        <begin position="193"/>
        <end position="214"/>
    </location>
</feature>
<keyword evidence="3" id="KW-1185">Reference proteome</keyword>
<evidence type="ECO:0000256" key="1">
    <source>
        <dbReference type="SAM" id="Phobius"/>
    </source>
</evidence>
<dbReference type="EMBL" id="BOOA01000018">
    <property type="protein sequence ID" value="GIH24448.1"/>
    <property type="molecule type" value="Genomic_DNA"/>
</dbReference>
<dbReference type="Proteomes" id="UP000640052">
    <property type="component" value="Unassembled WGS sequence"/>
</dbReference>
<keyword evidence="1" id="KW-0812">Transmembrane</keyword>
<name>A0A919QBP3_9ACTN</name>
<feature type="transmembrane region" description="Helical" evidence="1">
    <location>
        <begin position="21"/>
        <end position="44"/>
    </location>
</feature>
<organism evidence="2 3">
    <name type="scientific">Acrocarpospora phusangensis</name>
    <dbReference type="NCBI Taxonomy" id="1070424"/>
    <lineage>
        <taxon>Bacteria</taxon>
        <taxon>Bacillati</taxon>
        <taxon>Actinomycetota</taxon>
        <taxon>Actinomycetes</taxon>
        <taxon>Streptosporangiales</taxon>
        <taxon>Streptosporangiaceae</taxon>
        <taxon>Acrocarpospora</taxon>
    </lineage>
</organism>